<keyword evidence="3 7" id="KW-0812">Transmembrane</keyword>
<protein>
    <recommendedName>
        <fullName evidence="8">C2H2-type domain-containing protein</fullName>
    </recommendedName>
</protein>
<dbReference type="GO" id="GO:1990961">
    <property type="term" value="P:xenobiotic detoxification by transmembrane export across the plasma membrane"/>
    <property type="evidence" value="ECO:0007669"/>
    <property type="project" value="InterPro"/>
</dbReference>
<feature type="domain" description="C2H2-type" evidence="8">
    <location>
        <begin position="274"/>
        <end position="298"/>
    </location>
</feature>
<comment type="subcellular location">
    <subcellularLocation>
        <location evidence="1">Membrane</location>
        <topology evidence="1">Multi-pass membrane protein</topology>
    </subcellularLocation>
</comment>
<dbReference type="EMBL" id="QUTH01001114">
    <property type="protein sequence ID" value="RHZ31662.1"/>
    <property type="molecule type" value="Genomic_DNA"/>
</dbReference>
<feature type="transmembrane region" description="Helical" evidence="7">
    <location>
        <begin position="744"/>
        <end position="769"/>
    </location>
</feature>
<evidence type="ECO:0000313" key="12">
    <source>
        <dbReference type="Proteomes" id="UP000285712"/>
    </source>
</evidence>
<dbReference type="InterPro" id="IPR045069">
    <property type="entry name" value="MATE_euk"/>
</dbReference>
<dbReference type="EMBL" id="QUTG01003870">
    <property type="protein sequence ID" value="RHY89938.1"/>
    <property type="molecule type" value="Genomic_DNA"/>
</dbReference>
<feature type="domain" description="C2H2-type" evidence="8">
    <location>
        <begin position="237"/>
        <end position="261"/>
    </location>
</feature>
<feature type="transmembrane region" description="Helical" evidence="7">
    <location>
        <begin position="518"/>
        <end position="541"/>
    </location>
</feature>
<feature type="compositionally biased region" description="Low complexity" evidence="6">
    <location>
        <begin position="399"/>
        <end position="415"/>
    </location>
</feature>
<sequence length="948" mass="104341">MDGAVHVPECLRVLTVGDGDLSYSRSLLEKDNWTDLDVNGAASMDLTATTYDSLASLVDKYAMAASNIEALTTTSAPFINVNVRHEVDATNLSSFANALHFDRIVFHHPHTGVEDVHRHRRLLSHFFHAALQVLNPHGFIYVTLARDQPDRWEILSRASAASLTCLMQSVWTPPKGYTRKRHQSDKSFHHVLLHGAKLQQESTLFRFGRGVASPSILPPPSAAPPVVVSLGNPEWEFACDECGGKRFATLQGHKTHMRMVHELNLKRKRPDSTFSCAACHGREFADEEALTQHRLAKHGKDSTIRPDWHQSHPKRTSLLPNEANVCAICRDSFESQVDLDGHWTTLQPILVEKISPFEMPHNVSKPSTMPPSPPLPSSPISLRLQAPKRESCSIKSLESPHTASSTSSDGSDAPSPKSESFHERMQGMVQHALSTYSAEAAAISKMAWKVSLATLCRTLLPAITAGFLGHLGSKELAASALANIWVSALQIFIYGFSVSLCTLCGQAYGARNYELVGIWFQLGVVTLSVISIAMGLSFLYVGPMLAMLSSDAETLALATVFCRYSVLSVWPQCVNCALRQYLQAQEIIAPGTVVSFLSVPICIAANYLFIFYLEFGFVGSPLAQFVADAFQPVALFLYACWFKRYHEKTWFGWTWACLRPDRVRRFLWLSMAMTLNVALDEWIYSVVTAIASSLGSLDMAANSVLYMLWNLVYSIYWGFGLPTQVRVANFLGANRPDAAKRTMYVGFALGGAAAFGSAGLFFLFLYPLIALFTPDPDLTALVARTFALFAVAVGVSGLHIVLASVAEAMSMANILLCITATGSWVVLLPVSFVLGIVCHWGLAGLWVGSVLGETTKFVLIAVALYRVDWDAAAVVAVRQSRLHSPKDEELDVLERVLVSVSTPSMFSPVISRQIADGHSSEYMRSRGYSHHSDDNERQCLLRQRALSF</sequence>
<dbReference type="GO" id="GO:0015297">
    <property type="term" value="F:antiporter activity"/>
    <property type="evidence" value="ECO:0007669"/>
    <property type="project" value="InterPro"/>
</dbReference>
<dbReference type="InterPro" id="IPR002528">
    <property type="entry name" value="MATE_fam"/>
</dbReference>
<name>A0A3R7C2Z9_APHAT</name>
<dbReference type="VEuPathDB" id="FungiDB:H257_06759"/>
<dbReference type="CDD" id="cd13132">
    <property type="entry name" value="MATE_eukaryotic"/>
    <property type="match status" value="1"/>
</dbReference>
<feature type="transmembrane region" description="Helical" evidence="7">
    <location>
        <begin position="622"/>
        <end position="641"/>
    </location>
</feature>
<dbReference type="GO" id="GO:0070475">
    <property type="term" value="P:rRNA base methylation"/>
    <property type="evidence" value="ECO:0007669"/>
    <property type="project" value="InterPro"/>
</dbReference>
<feature type="region of interest" description="Disordered" evidence="6">
    <location>
        <begin position="361"/>
        <end position="422"/>
    </location>
</feature>
<feature type="compositionally biased region" description="Pro residues" evidence="6">
    <location>
        <begin position="368"/>
        <end position="377"/>
    </location>
</feature>
<dbReference type="VEuPathDB" id="FungiDB:H257_06761"/>
<feature type="transmembrane region" description="Helical" evidence="7">
    <location>
        <begin position="704"/>
        <end position="723"/>
    </location>
</feature>
<evidence type="ECO:0000256" key="6">
    <source>
        <dbReference type="SAM" id="MobiDB-lite"/>
    </source>
</evidence>
<comment type="caution">
    <text evidence="10">The sequence shown here is derived from an EMBL/GenBank/DDBJ whole genome shotgun (WGS) entry which is preliminary data.</text>
</comment>
<feature type="transmembrane region" description="Helical" evidence="7">
    <location>
        <begin position="587"/>
        <end position="610"/>
    </location>
</feature>
<accession>A0A3R7C2Z9</accession>
<reference evidence="11 12" key="1">
    <citation type="submission" date="2018-08" db="EMBL/GenBank/DDBJ databases">
        <title>Aphanomyces genome sequencing and annotation.</title>
        <authorList>
            <person name="Minardi D."/>
            <person name="Oidtmann B."/>
            <person name="Van Der Giezen M."/>
            <person name="Studholme D.J."/>
        </authorList>
    </citation>
    <scope>NUCLEOTIDE SEQUENCE [LARGE SCALE GENOMIC DNA]</scope>
    <source>
        <strain evidence="10 11">Da</strain>
        <strain evidence="9 12">Sv</strain>
    </source>
</reference>
<dbReference type="Pfam" id="PF10354">
    <property type="entry name" value="BMT5-like"/>
    <property type="match status" value="1"/>
</dbReference>
<evidence type="ECO:0000256" key="2">
    <source>
        <dbReference type="ARBA" id="ARBA00010199"/>
    </source>
</evidence>
<feature type="transmembrane region" description="Helical" evidence="7">
    <location>
        <begin position="781"/>
        <end position="802"/>
    </location>
</feature>
<organism evidence="10 11">
    <name type="scientific">Aphanomyces astaci</name>
    <name type="common">Crayfish plague agent</name>
    <dbReference type="NCBI Taxonomy" id="112090"/>
    <lineage>
        <taxon>Eukaryota</taxon>
        <taxon>Sar</taxon>
        <taxon>Stramenopiles</taxon>
        <taxon>Oomycota</taxon>
        <taxon>Saprolegniomycetes</taxon>
        <taxon>Saprolegniales</taxon>
        <taxon>Verrucalvaceae</taxon>
        <taxon>Aphanomyces</taxon>
    </lineage>
</organism>
<dbReference type="Pfam" id="PF01554">
    <property type="entry name" value="MatE"/>
    <property type="match status" value="2"/>
</dbReference>
<dbReference type="Proteomes" id="UP000285430">
    <property type="component" value="Unassembled WGS sequence"/>
</dbReference>
<feature type="transmembrane region" description="Helical" evidence="7">
    <location>
        <begin position="666"/>
        <end position="684"/>
    </location>
</feature>
<evidence type="ECO:0000313" key="11">
    <source>
        <dbReference type="Proteomes" id="UP000285430"/>
    </source>
</evidence>
<feature type="transmembrane region" description="Helical" evidence="7">
    <location>
        <begin position="480"/>
        <end position="498"/>
    </location>
</feature>
<keyword evidence="5 7" id="KW-0472">Membrane</keyword>
<dbReference type="Gene3D" id="3.30.160.60">
    <property type="entry name" value="Classic Zinc Finger"/>
    <property type="match status" value="1"/>
</dbReference>
<evidence type="ECO:0000256" key="1">
    <source>
        <dbReference type="ARBA" id="ARBA00004141"/>
    </source>
</evidence>
<dbReference type="GO" id="GO:0016020">
    <property type="term" value="C:membrane"/>
    <property type="evidence" value="ECO:0007669"/>
    <property type="project" value="UniProtKB-SubCell"/>
</dbReference>
<dbReference type="NCBIfam" id="TIGR00797">
    <property type="entry name" value="matE"/>
    <property type="match status" value="1"/>
</dbReference>
<evidence type="ECO:0000259" key="8">
    <source>
        <dbReference type="SMART" id="SM00355"/>
    </source>
</evidence>
<dbReference type="AlphaFoldDB" id="A0A3R7C2Z9"/>
<evidence type="ECO:0000256" key="5">
    <source>
        <dbReference type="ARBA" id="ARBA00023136"/>
    </source>
</evidence>
<evidence type="ECO:0000256" key="4">
    <source>
        <dbReference type="ARBA" id="ARBA00022989"/>
    </source>
</evidence>
<dbReference type="GO" id="GO:0070042">
    <property type="term" value="F:rRNA (uridine-N3-)-methyltransferase activity"/>
    <property type="evidence" value="ECO:0007669"/>
    <property type="project" value="InterPro"/>
</dbReference>
<evidence type="ECO:0000313" key="10">
    <source>
        <dbReference type="EMBL" id="RHZ31662.1"/>
    </source>
</evidence>
<proteinExistence type="inferred from homology"/>
<dbReference type="InterPro" id="IPR013087">
    <property type="entry name" value="Znf_C2H2_type"/>
</dbReference>
<comment type="similarity">
    <text evidence="2">Belongs to the multi antimicrobial extrusion (MATE) (TC 2.A.66.1) family.</text>
</comment>
<dbReference type="PANTHER" id="PTHR11206">
    <property type="entry name" value="MULTIDRUG RESISTANCE PROTEIN"/>
    <property type="match status" value="1"/>
</dbReference>
<dbReference type="SMART" id="SM00355">
    <property type="entry name" value="ZnF_C2H2"/>
    <property type="match status" value="2"/>
</dbReference>
<keyword evidence="4 7" id="KW-1133">Transmembrane helix</keyword>
<dbReference type="Proteomes" id="UP000285712">
    <property type="component" value="Unassembled WGS sequence"/>
</dbReference>
<gene>
    <name evidence="9" type="ORF">DYB35_004608</name>
    <name evidence="10" type="ORF">DYB37_004823</name>
</gene>
<feature type="transmembrane region" description="Helical" evidence="7">
    <location>
        <begin position="814"/>
        <end position="837"/>
    </location>
</feature>
<dbReference type="GO" id="GO:0042910">
    <property type="term" value="F:xenobiotic transmembrane transporter activity"/>
    <property type="evidence" value="ECO:0007669"/>
    <property type="project" value="InterPro"/>
</dbReference>
<evidence type="ECO:0000313" key="9">
    <source>
        <dbReference type="EMBL" id="RHY89938.1"/>
    </source>
</evidence>
<evidence type="ECO:0000256" key="3">
    <source>
        <dbReference type="ARBA" id="ARBA00022692"/>
    </source>
</evidence>
<evidence type="ECO:0000256" key="7">
    <source>
        <dbReference type="SAM" id="Phobius"/>
    </source>
</evidence>
<dbReference type="InterPro" id="IPR019446">
    <property type="entry name" value="BMT5-like"/>
</dbReference>